<reference evidence="3" key="3">
    <citation type="submission" date="2020-05" db="EMBL/GenBank/DDBJ databases">
        <title>Electrophorus electricus (electric eel) genome, fEleEle1, primary haplotype.</title>
        <authorList>
            <person name="Myers G."/>
            <person name="Meyer A."/>
            <person name="Fedrigo O."/>
            <person name="Formenti G."/>
            <person name="Rhie A."/>
            <person name="Tracey A."/>
            <person name="Sims Y."/>
            <person name="Jarvis E.D."/>
        </authorList>
    </citation>
    <scope>NUCLEOTIDE SEQUENCE [LARGE SCALE GENOMIC DNA]</scope>
</reference>
<dbReference type="InterPro" id="IPR042778">
    <property type="entry name" value="ZCWPW1/ZCWPW2"/>
</dbReference>
<dbReference type="Pfam" id="PF00855">
    <property type="entry name" value="PWWP"/>
    <property type="match status" value="1"/>
</dbReference>
<feature type="compositionally biased region" description="Low complexity" evidence="1">
    <location>
        <begin position="307"/>
        <end position="318"/>
    </location>
</feature>
<dbReference type="Ensembl" id="ENSEEET00000046400.2">
    <property type="protein sequence ID" value="ENSEEEP00000045892.2"/>
    <property type="gene ID" value="ENSEEEG00000021633.2"/>
</dbReference>
<dbReference type="Proteomes" id="UP000314983">
    <property type="component" value="Chromosome 11"/>
</dbReference>
<evidence type="ECO:0000313" key="3">
    <source>
        <dbReference type="Ensembl" id="ENSEEEP00000045892.2"/>
    </source>
</evidence>
<proteinExistence type="predicted"/>
<organism evidence="3 4">
    <name type="scientific">Electrophorus electricus</name>
    <name type="common">Electric eel</name>
    <name type="synonym">Gymnotus electricus</name>
    <dbReference type="NCBI Taxonomy" id="8005"/>
    <lineage>
        <taxon>Eukaryota</taxon>
        <taxon>Metazoa</taxon>
        <taxon>Chordata</taxon>
        <taxon>Craniata</taxon>
        <taxon>Vertebrata</taxon>
        <taxon>Euteleostomi</taxon>
        <taxon>Actinopterygii</taxon>
        <taxon>Neopterygii</taxon>
        <taxon>Teleostei</taxon>
        <taxon>Ostariophysi</taxon>
        <taxon>Gymnotiformes</taxon>
        <taxon>Gymnotoidei</taxon>
        <taxon>Gymnotidae</taxon>
        <taxon>Electrophorus</taxon>
    </lineage>
</organism>
<feature type="compositionally biased region" description="Low complexity" evidence="1">
    <location>
        <begin position="325"/>
        <end position="338"/>
    </location>
</feature>
<feature type="region of interest" description="Disordered" evidence="1">
    <location>
        <begin position="299"/>
        <end position="389"/>
    </location>
</feature>
<dbReference type="SMART" id="SM00293">
    <property type="entry name" value="PWWP"/>
    <property type="match status" value="1"/>
</dbReference>
<feature type="compositionally biased region" description="Polar residues" evidence="1">
    <location>
        <begin position="16"/>
        <end position="25"/>
    </location>
</feature>
<dbReference type="PANTHER" id="PTHR15999">
    <property type="entry name" value="ZINC FINGER CW-TYPE PWWP DOMAIN PROTEIN 1"/>
    <property type="match status" value="1"/>
</dbReference>
<dbReference type="GO" id="GO:0005634">
    <property type="term" value="C:nucleus"/>
    <property type="evidence" value="ECO:0007669"/>
    <property type="project" value="TreeGrafter"/>
</dbReference>
<reference evidence="3" key="4">
    <citation type="submission" date="2025-08" db="UniProtKB">
        <authorList>
            <consortium name="Ensembl"/>
        </authorList>
    </citation>
    <scope>IDENTIFICATION</scope>
</reference>
<dbReference type="SUPFAM" id="SSF63748">
    <property type="entry name" value="Tudor/PWWP/MBT"/>
    <property type="match status" value="1"/>
</dbReference>
<dbReference type="AlphaFoldDB" id="A0A4W4HAW3"/>
<name>A0A4W4HAW3_ELEEL</name>
<feature type="domain" description="PWWP" evidence="2">
    <location>
        <begin position="170"/>
        <end position="237"/>
    </location>
</feature>
<reference evidence="3" key="5">
    <citation type="submission" date="2025-09" db="UniProtKB">
        <authorList>
            <consortium name="Ensembl"/>
        </authorList>
    </citation>
    <scope>IDENTIFICATION</scope>
</reference>
<reference evidence="4" key="2">
    <citation type="journal article" date="2017" name="Sci. Adv.">
        <title>A tail of two voltages: Proteomic comparison of the three electric organs of the electric eel.</title>
        <authorList>
            <person name="Traeger L.L."/>
            <person name="Sabat G."/>
            <person name="Barrett-Wilt G.A."/>
            <person name="Wells G.B."/>
            <person name="Sussman M.R."/>
        </authorList>
    </citation>
    <scope>NUCLEOTIDE SEQUENCE [LARGE SCALE GENOMIC DNA]</scope>
</reference>
<sequence>MDSKGSSLPAMPEPKNPTSMKQLSDSPGGCKGRGDGSTDPALLMDKAATQLAATPQDSVLQILGNHNHTHERLKDLTSRLLNGDQDKIPKLYTAPAAPPILKGADSSPELTLKITKRLANGNSPPPSSLYEGSYGEEGAEEPDTPLSLPEGILASPSATKEGRKRKRFSVGDVVWTKESGYPWWPCMITTDPEFNLHFKQKGRVPSRTGLSYHIQYFSDTPEIGYIAGKNMVVFSDKDQYQTLCRGNKEFDSHAEVKKFSIPRKLRTPWETGISQATEAVALPLKERLARFTFAYEDGQPRFGPRMQQELQQGQAGQADLPGTASLTPPSSSHSSPLTVEAPSISLPLHAPADSSTSTGKMPLATKASTTPAMRGQGNQHNVPARRRRRKKVLPPAVSLPHADPTVQVRAVWLWSPHCNE</sequence>
<dbReference type="PROSITE" id="PS50812">
    <property type="entry name" value="PWWP"/>
    <property type="match status" value="1"/>
</dbReference>
<dbReference type="InterPro" id="IPR000313">
    <property type="entry name" value="PWWP_dom"/>
</dbReference>
<dbReference type="PANTHER" id="PTHR15999:SF2">
    <property type="entry name" value="ZINC FINGER CW-TYPE PWWP DOMAIN PROTEIN 1"/>
    <property type="match status" value="1"/>
</dbReference>
<feature type="region of interest" description="Disordered" evidence="1">
    <location>
        <begin position="1"/>
        <end position="47"/>
    </location>
</feature>
<feature type="region of interest" description="Disordered" evidence="1">
    <location>
        <begin position="116"/>
        <end position="161"/>
    </location>
</feature>
<accession>A0A4W4HAW3</accession>
<dbReference type="GeneTree" id="ENSGT00940000157429"/>
<feature type="compositionally biased region" description="Polar residues" evidence="1">
    <location>
        <begin position="366"/>
        <end position="381"/>
    </location>
</feature>
<evidence type="ECO:0000256" key="1">
    <source>
        <dbReference type="SAM" id="MobiDB-lite"/>
    </source>
</evidence>
<evidence type="ECO:0000259" key="2">
    <source>
        <dbReference type="PROSITE" id="PS50812"/>
    </source>
</evidence>
<evidence type="ECO:0000313" key="4">
    <source>
        <dbReference type="Proteomes" id="UP000314983"/>
    </source>
</evidence>
<reference evidence="4" key="1">
    <citation type="journal article" date="2014" name="Science">
        <title>Nonhuman genetics. Genomic basis for the convergent evolution of electric organs.</title>
        <authorList>
            <person name="Gallant J.R."/>
            <person name="Traeger L.L."/>
            <person name="Volkening J.D."/>
            <person name="Moffett H."/>
            <person name="Chen P.H."/>
            <person name="Novina C.D."/>
            <person name="Phillips G.N.Jr."/>
            <person name="Anand R."/>
            <person name="Wells G.B."/>
            <person name="Pinch M."/>
            <person name="Guth R."/>
            <person name="Unguez G.A."/>
            <person name="Albert J.S."/>
            <person name="Zakon H.H."/>
            <person name="Samanta M.P."/>
            <person name="Sussman M.R."/>
        </authorList>
    </citation>
    <scope>NUCLEOTIDE SEQUENCE [LARGE SCALE GENOMIC DNA]</scope>
</reference>
<keyword evidence="4" id="KW-1185">Reference proteome</keyword>
<protein>
    <recommendedName>
        <fullName evidence="2">PWWP domain-containing protein</fullName>
    </recommendedName>
</protein>
<dbReference type="Gene3D" id="2.30.30.140">
    <property type="match status" value="1"/>
</dbReference>